<sequence>MIANEFSIYELLYHQHWYNTLSDVVNLMCNPLLVRQNLVRQLYINYDPFIDVVLRECELLARYSIAMPDLGYKLLLDRTRIRFSYERLKKLLKDFSILLAKAHPTSYELVEKVMTQVDSTLAIGLNNLNWLSKNLDELFLPAEENISLMSDFLSQISSLIIHRIEEPINEVSRFEILEFPDDSIDFKQFVHDIQQQIISKAEKLDSLSMQIESAVLHVIQMFFDKAGYKSKPFEQKLGDIDLMQLSAMQRLTIQMFVQETAKSVRKTRNPTQF</sequence>
<dbReference type="InterPro" id="IPR013594">
    <property type="entry name" value="Dynein_heavy_tail"/>
</dbReference>
<dbReference type="Proteomes" id="UP000676336">
    <property type="component" value="Unassembled WGS sequence"/>
</dbReference>
<dbReference type="PANTHER" id="PTHR46532">
    <property type="entry name" value="MALE FERTILITY FACTOR KL5"/>
    <property type="match status" value="1"/>
</dbReference>
<comment type="similarity">
    <text evidence="1">Belongs to the dynein heavy chain family.</text>
</comment>
<evidence type="ECO:0000256" key="1">
    <source>
        <dbReference type="ARBA" id="ARBA00008887"/>
    </source>
</evidence>
<dbReference type="EMBL" id="CAJOBI010314353">
    <property type="protein sequence ID" value="CAF5174278.1"/>
    <property type="molecule type" value="Genomic_DNA"/>
</dbReference>
<proteinExistence type="inferred from homology"/>
<feature type="non-terminal residue" evidence="3">
    <location>
        <position position="1"/>
    </location>
</feature>
<comment type="caution">
    <text evidence="3">The sequence shown here is derived from an EMBL/GenBank/DDBJ whole genome shotgun (WGS) entry which is preliminary data.</text>
</comment>
<organism evidence="3 4">
    <name type="scientific">Rotaria magnacalcarata</name>
    <dbReference type="NCBI Taxonomy" id="392030"/>
    <lineage>
        <taxon>Eukaryota</taxon>
        <taxon>Metazoa</taxon>
        <taxon>Spiralia</taxon>
        <taxon>Gnathifera</taxon>
        <taxon>Rotifera</taxon>
        <taxon>Eurotatoria</taxon>
        <taxon>Bdelloidea</taxon>
        <taxon>Philodinida</taxon>
        <taxon>Philodinidae</taxon>
        <taxon>Rotaria</taxon>
    </lineage>
</organism>
<reference evidence="3" key="1">
    <citation type="submission" date="2021-02" db="EMBL/GenBank/DDBJ databases">
        <authorList>
            <person name="Nowell W R."/>
        </authorList>
    </citation>
    <scope>NUCLEOTIDE SEQUENCE</scope>
</reference>
<protein>
    <recommendedName>
        <fullName evidence="2">Dynein heavy chain tail domain-containing protein</fullName>
    </recommendedName>
</protein>
<dbReference type="GO" id="GO:0005858">
    <property type="term" value="C:axonemal dynein complex"/>
    <property type="evidence" value="ECO:0007669"/>
    <property type="project" value="TreeGrafter"/>
</dbReference>
<dbReference type="Pfam" id="PF08385">
    <property type="entry name" value="DHC_N1"/>
    <property type="match status" value="1"/>
</dbReference>
<evidence type="ECO:0000313" key="3">
    <source>
        <dbReference type="EMBL" id="CAF5174278.1"/>
    </source>
</evidence>
<evidence type="ECO:0000313" key="4">
    <source>
        <dbReference type="Proteomes" id="UP000676336"/>
    </source>
</evidence>
<dbReference type="InterPro" id="IPR026983">
    <property type="entry name" value="DHC"/>
</dbReference>
<dbReference type="AlphaFoldDB" id="A0A8S3H0Q0"/>
<accession>A0A8S3H0Q0</accession>
<name>A0A8S3H0Q0_9BILA</name>
<evidence type="ECO:0000259" key="2">
    <source>
        <dbReference type="Pfam" id="PF08385"/>
    </source>
</evidence>
<feature type="domain" description="Dynein heavy chain tail" evidence="2">
    <location>
        <begin position="3"/>
        <end position="137"/>
    </location>
</feature>
<dbReference type="GO" id="GO:0051959">
    <property type="term" value="F:dynein light intermediate chain binding"/>
    <property type="evidence" value="ECO:0007669"/>
    <property type="project" value="InterPro"/>
</dbReference>
<dbReference type="GO" id="GO:0045505">
    <property type="term" value="F:dynein intermediate chain binding"/>
    <property type="evidence" value="ECO:0007669"/>
    <property type="project" value="InterPro"/>
</dbReference>
<dbReference type="GO" id="GO:0007018">
    <property type="term" value="P:microtubule-based movement"/>
    <property type="evidence" value="ECO:0007669"/>
    <property type="project" value="InterPro"/>
</dbReference>
<gene>
    <name evidence="3" type="ORF">SMN809_LOCUS66938</name>
</gene>
<dbReference type="PANTHER" id="PTHR46532:SF4">
    <property type="entry name" value="AAA+ ATPASE DOMAIN-CONTAINING PROTEIN"/>
    <property type="match status" value="1"/>
</dbReference>